<proteinExistence type="predicted"/>
<keyword evidence="4" id="KW-1185">Reference proteome</keyword>
<evidence type="ECO:0000259" key="2">
    <source>
        <dbReference type="Pfam" id="PF05089"/>
    </source>
</evidence>
<dbReference type="AlphaFoldDB" id="A0A834JPK9"/>
<protein>
    <recommendedName>
        <fullName evidence="2">Alpha-N-acetylglucosaminidase tim-barrel domain-containing protein</fullName>
    </recommendedName>
</protein>
<dbReference type="Pfam" id="PF05089">
    <property type="entry name" value="NAGLU"/>
    <property type="match status" value="1"/>
</dbReference>
<dbReference type="PANTHER" id="PTHR12872">
    <property type="entry name" value="ALPHA-N-ACETYLGLUCOSAMINIDASE"/>
    <property type="match status" value="1"/>
</dbReference>
<dbReference type="InterPro" id="IPR024733">
    <property type="entry name" value="NAGLU_tim-barrel"/>
</dbReference>
<evidence type="ECO:0000313" key="4">
    <source>
        <dbReference type="Proteomes" id="UP000614350"/>
    </source>
</evidence>
<gene>
    <name evidence="3" type="ORF">HZH66_008501</name>
</gene>
<reference evidence="3" key="1">
    <citation type="journal article" date="2020" name="G3 (Bethesda)">
        <title>High-Quality Assemblies for Three Invasive Social Wasps from the &lt;i&gt;Vespula&lt;/i&gt; Genus.</title>
        <authorList>
            <person name="Harrop T.W.R."/>
            <person name="Guhlin J."/>
            <person name="McLaughlin G.M."/>
            <person name="Permina E."/>
            <person name="Stockwell P."/>
            <person name="Gilligan J."/>
            <person name="Le Lec M.F."/>
            <person name="Gruber M.A.M."/>
            <person name="Quinn O."/>
            <person name="Lovegrove M."/>
            <person name="Duncan E.J."/>
            <person name="Remnant E.J."/>
            <person name="Van Eeckhoven J."/>
            <person name="Graham B."/>
            <person name="Knapp R.A."/>
            <person name="Langford K.W."/>
            <person name="Kronenberg Z."/>
            <person name="Press M.O."/>
            <person name="Eacker S.M."/>
            <person name="Wilson-Rankin E.E."/>
            <person name="Purcell J."/>
            <person name="Lester P.J."/>
            <person name="Dearden P.K."/>
        </authorList>
    </citation>
    <scope>NUCLEOTIDE SEQUENCE</scope>
    <source>
        <strain evidence="3">Marl-1</strain>
    </source>
</reference>
<comment type="caution">
    <text evidence="3">The sequence shown here is derived from an EMBL/GenBank/DDBJ whole genome shotgun (WGS) entry which is preliminary data.</text>
</comment>
<sequence>MTAIIPWICFCALFSGIFASQHRRKDGFQNTLGHLRTSTPTEVQEKAAKDLIKRLLGNDVARLFNVIVDPNLGPSEKDTFQIKKNDLGEIEIRGTCGVAVTWVWWQWDQWEKNLDWMALNGINLALAFNGQEAIWERVYVELNLTIDEIDEHFGGPAFLPWTRMGNIRGFAGSLTTHWHYQSIRLQHRILQRMRELGIIPVLPAFAGHVPRAFARLFPNAKMTKIDSWNKFEDRYCCPYLLDPTDELFQTVGEMFLRAYIEEFGTDHIYNCDTFNENEPGNSELSYLENVSRSIFTVMSSVDPQAIW</sequence>
<evidence type="ECO:0000313" key="3">
    <source>
        <dbReference type="EMBL" id="KAF7392668.1"/>
    </source>
</evidence>
<evidence type="ECO:0000256" key="1">
    <source>
        <dbReference type="SAM" id="SignalP"/>
    </source>
</evidence>
<accession>A0A834JPK9</accession>
<feature type="chain" id="PRO_5032682135" description="Alpha-N-acetylglucosaminidase tim-barrel domain-containing protein" evidence="1">
    <location>
        <begin position="20"/>
        <end position="307"/>
    </location>
</feature>
<organism evidence="3 4">
    <name type="scientific">Vespula vulgaris</name>
    <name type="common">Yellow jacket</name>
    <name type="synonym">Wasp</name>
    <dbReference type="NCBI Taxonomy" id="7454"/>
    <lineage>
        <taxon>Eukaryota</taxon>
        <taxon>Metazoa</taxon>
        <taxon>Ecdysozoa</taxon>
        <taxon>Arthropoda</taxon>
        <taxon>Hexapoda</taxon>
        <taxon>Insecta</taxon>
        <taxon>Pterygota</taxon>
        <taxon>Neoptera</taxon>
        <taxon>Endopterygota</taxon>
        <taxon>Hymenoptera</taxon>
        <taxon>Apocrita</taxon>
        <taxon>Aculeata</taxon>
        <taxon>Vespoidea</taxon>
        <taxon>Vespidae</taxon>
        <taxon>Vespinae</taxon>
        <taxon>Vespula</taxon>
    </lineage>
</organism>
<feature type="domain" description="Alpha-N-acetylglucosaminidase tim-barrel" evidence="2">
    <location>
        <begin position="96"/>
        <end position="307"/>
    </location>
</feature>
<keyword evidence="1" id="KW-0732">Signal</keyword>
<name>A0A834JPK9_VESVU</name>
<dbReference type="Proteomes" id="UP000614350">
    <property type="component" value="Unassembled WGS sequence"/>
</dbReference>
<dbReference type="PANTHER" id="PTHR12872:SF1">
    <property type="entry name" value="ALPHA-N-ACETYLGLUCOSAMINIDASE"/>
    <property type="match status" value="1"/>
</dbReference>
<dbReference type="InterPro" id="IPR007781">
    <property type="entry name" value="NAGLU"/>
</dbReference>
<dbReference type="Gene3D" id="3.20.20.80">
    <property type="entry name" value="Glycosidases"/>
    <property type="match status" value="1"/>
</dbReference>
<dbReference type="EMBL" id="JACSEA010000009">
    <property type="protein sequence ID" value="KAF7392668.1"/>
    <property type="molecule type" value="Genomic_DNA"/>
</dbReference>
<feature type="signal peptide" evidence="1">
    <location>
        <begin position="1"/>
        <end position="19"/>
    </location>
</feature>